<feature type="non-terminal residue" evidence="3">
    <location>
        <position position="626"/>
    </location>
</feature>
<evidence type="ECO:0000256" key="1">
    <source>
        <dbReference type="SAM" id="MobiDB-lite"/>
    </source>
</evidence>
<keyword evidence="4" id="KW-1185">Reference proteome</keyword>
<reference evidence="3" key="1">
    <citation type="submission" date="2024-03" db="EMBL/GenBank/DDBJ databases">
        <authorList>
            <consortium name="ELIXIR-Norway"/>
            <consortium name="Elixir Norway"/>
        </authorList>
    </citation>
    <scope>NUCLEOTIDE SEQUENCE</scope>
</reference>
<evidence type="ECO:0000313" key="3">
    <source>
        <dbReference type="EMBL" id="CAK9883246.1"/>
    </source>
</evidence>
<feature type="non-terminal residue" evidence="3">
    <location>
        <position position="1"/>
    </location>
</feature>
<dbReference type="EMBL" id="OZ023710">
    <property type="protein sequence ID" value="CAK9883246.1"/>
    <property type="molecule type" value="Genomic_DNA"/>
</dbReference>
<keyword evidence="2" id="KW-0472">Membrane</keyword>
<keyword evidence="2" id="KW-1133">Transmembrane helix</keyword>
<feature type="transmembrane region" description="Helical" evidence="2">
    <location>
        <begin position="44"/>
        <end position="65"/>
    </location>
</feature>
<proteinExistence type="predicted"/>
<keyword evidence="2" id="KW-0812">Transmembrane</keyword>
<dbReference type="Proteomes" id="UP001497522">
    <property type="component" value="Chromosome 9"/>
</dbReference>
<sequence>MAATKADANAQTSTLNRIGCVANSVKIFQRNSIRRSKHPKFDRAYTWLFLFFCLAAVTTIATLQIDQRNKTANYLDQKITTIPDNQYTCGCTLPQSLLALQKIPTQPVSNYGLQRCYSKDELETITVVQFNNDTAYDVAKTLESFNSSVKISYASNEKGWFFLEQNETELVLWTNKDGGKLSSICNSVPYLDTVFTLSLEDPNLPVYFNYPLSYMRMAIEYNCSDCNVCSPKALMTALNNGQTSFLVPIDQWVECSGFGNDTNPSNPCNAAQSYHGRCNLYPTFDISMSTRLEEVIYTLESMNSSLNITTRTSNGQKGIEMHANVLYYNQSKVVENNNVTYGYFQRDPSIEAIWPILVASYPNIAGNCLDMETFNVSVCNGTSICNVYKELDGNGVSTAALNCIDFSQDYDSCVLMANVSGNENIRDTLCEWKSPSCQTVLPYQVKYLIPDLATTPPDTMSVSIIMNNSWLQTYKNGVCSTVYAEVVPYTLPSGRSVFLETNCTSQDLCTITGNYNAVNDTPDLLQPRPVDGPDRKNLESSLTPNYVCYKLTKVPWFTFAITLFGTIGGWLTTMYTVANMFYSPAHDRWHACCTRRTGSGRLDPAADTDDSTNGGDQFDAGSDGPL</sequence>
<evidence type="ECO:0000256" key="2">
    <source>
        <dbReference type="SAM" id="Phobius"/>
    </source>
</evidence>
<protein>
    <submittedName>
        <fullName evidence="3">Uncharacterized protein</fullName>
    </submittedName>
</protein>
<evidence type="ECO:0000313" key="4">
    <source>
        <dbReference type="Proteomes" id="UP001497522"/>
    </source>
</evidence>
<organism evidence="3 4">
    <name type="scientific">Sphagnum jensenii</name>
    <dbReference type="NCBI Taxonomy" id="128206"/>
    <lineage>
        <taxon>Eukaryota</taxon>
        <taxon>Viridiplantae</taxon>
        <taxon>Streptophyta</taxon>
        <taxon>Embryophyta</taxon>
        <taxon>Bryophyta</taxon>
        <taxon>Sphagnophytina</taxon>
        <taxon>Sphagnopsida</taxon>
        <taxon>Sphagnales</taxon>
        <taxon>Sphagnaceae</taxon>
        <taxon>Sphagnum</taxon>
    </lineage>
</organism>
<name>A0ABP1C390_9BRYO</name>
<feature type="transmembrane region" description="Helical" evidence="2">
    <location>
        <begin position="556"/>
        <end position="578"/>
    </location>
</feature>
<accession>A0ABP1C390</accession>
<gene>
    <name evidence="3" type="ORF">CSSPJE1EN2_LOCUS24497</name>
</gene>
<feature type="region of interest" description="Disordered" evidence="1">
    <location>
        <begin position="602"/>
        <end position="626"/>
    </location>
</feature>